<organism evidence="3 4">
    <name type="scientific">Orbilia oligospora</name>
    <name type="common">Nematode-trapping fungus</name>
    <name type="synonym">Arthrobotrys oligospora</name>
    <dbReference type="NCBI Taxonomy" id="2813651"/>
    <lineage>
        <taxon>Eukaryota</taxon>
        <taxon>Fungi</taxon>
        <taxon>Dikarya</taxon>
        <taxon>Ascomycota</taxon>
        <taxon>Pezizomycotina</taxon>
        <taxon>Orbiliomycetes</taxon>
        <taxon>Orbiliales</taxon>
        <taxon>Orbiliaceae</taxon>
        <taxon>Orbilia</taxon>
    </lineage>
</organism>
<evidence type="ECO:0000313" key="3">
    <source>
        <dbReference type="EMBL" id="KAF3226938.1"/>
    </source>
</evidence>
<dbReference type="InterPro" id="IPR013087">
    <property type="entry name" value="Znf_C2H2_type"/>
</dbReference>
<dbReference type="SUPFAM" id="SSF57667">
    <property type="entry name" value="beta-beta-alpha zinc fingers"/>
    <property type="match status" value="1"/>
</dbReference>
<dbReference type="Gene3D" id="3.30.160.60">
    <property type="entry name" value="Classic Zinc Finger"/>
    <property type="match status" value="1"/>
</dbReference>
<reference evidence="3 4" key="1">
    <citation type="submission" date="2019-06" db="EMBL/GenBank/DDBJ databases">
        <authorList>
            <person name="Palmer J.M."/>
        </authorList>
    </citation>
    <scope>NUCLEOTIDE SEQUENCE [LARGE SCALE GENOMIC DNA]</scope>
    <source>
        <strain evidence="3 4">TWF191</strain>
    </source>
</reference>
<evidence type="ECO:0000313" key="4">
    <source>
        <dbReference type="Proteomes" id="UP000483672"/>
    </source>
</evidence>
<dbReference type="EMBL" id="WIPF01000021">
    <property type="protein sequence ID" value="KAF3226938.1"/>
    <property type="molecule type" value="Genomic_DNA"/>
</dbReference>
<dbReference type="InterPro" id="IPR036236">
    <property type="entry name" value="Znf_C2H2_sf"/>
</dbReference>
<dbReference type="Proteomes" id="UP000483672">
    <property type="component" value="Unassembled WGS sequence"/>
</dbReference>
<evidence type="ECO:0000256" key="1">
    <source>
        <dbReference type="SAM" id="Coils"/>
    </source>
</evidence>
<sequence length="313" mass="34507">MSTTNMDLSSRSFVDSADRKDSLPLFLNLNDIYGTFHLEGPFESQFMSGLNRHNFDPFLFSGPNTPSLVTGPDSPVPIAKSTELRPFAQLEKSVSAGRSQGGAKRKFATRTCEVCSKSFSNLRMFGDHMLRDHGTKGFGCEKCNYRCSRYDNLGSHRKACKALPNKGTGAAKHHRVSMKNLTKSPATTDLGTAPETLSSLSLEKGSKIHRIITHETTSGLGHSTNSESNITNRISGDILSISPIDTQSNIRPVGSEISVSGVDGDELRELQDENEKLRKEVERLRKELKDSQFEASLWKRTSLELNSSHRGIA</sequence>
<proteinExistence type="predicted"/>
<name>A0A7C8QUV7_ORBOL</name>
<keyword evidence="1" id="KW-0175">Coiled coil</keyword>
<feature type="coiled-coil region" evidence="1">
    <location>
        <begin position="267"/>
        <end position="294"/>
    </location>
</feature>
<comment type="caution">
    <text evidence="3">The sequence shown here is derived from an EMBL/GenBank/DDBJ whole genome shotgun (WGS) entry which is preliminary data.</text>
</comment>
<accession>A0A7C8QUV7</accession>
<dbReference type="AlphaFoldDB" id="A0A7C8QUV7"/>
<dbReference type="PROSITE" id="PS00028">
    <property type="entry name" value="ZINC_FINGER_C2H2_1"/>
    <property type="match status" value="1"/>
</dbReference>
<gene>
    <name evidence="3" type="ORF">TWF191_004299</name>
</gene>
<feature type="domain" description="C2H2-type" evidence="2">
    <location>
        <begin position="112"/>
        <end position="133"/>
    </location>
</feature>
<evidence type="ECO:0000259" key="2">
    <source>
        <dbReference type="PROSITE" id="PS00028"/>
    </source>
</evidence>
<protein>
    <recommendedName>
        <fullName evidence="2">C2H2-type domain-containing protein</fullName>
    </recommendedName>
</protein>